<dbReference type="Proteomes" id="UP001589776">
    <property type="component" value="Unassembled WGS sequence"/>
</dbReference>
<name>A0ABV6DHL2_9BACL</name>
<reference evidence="1 2" key="1">
    <citation type="submission" date="2024-09" db="EMBL/GenBank/DDBJ databases">
        <authorList>
            <person name="Sun Q."/>
            <person name="Mori K."/>
        </authorList>
    </citation>
    <scope>NUCLEOTIDE SEQUENCE [LARGE SCALE GENOMIC DNA]</scope>
    <source>
        <strain evidence="1 2">CCM 7759</strain>
    </source>
</reference>
<dbReference type="InterPro" id="IPR035903">
    <property type="entry name" value="HesB-like_dom_sf"/>
</dbReference>
<dbReference type="SUPFAM" id="SSF89360">
    <property type="entry name" value="HesB-like domain"/>
    <property type="match status" value="1"/>
</dbReference>
<comment type="caution">
    <text evidence="1">The sequence shown here is derived from an EMBL/GenBank/DDBJ whole genome shotgun (WGS) entry which is preliminary data.</text>
</comment>
<keyword evidence="2" id="KW-1185">Reference proteome</keyword>
<proteinExistence type="predicted"/>
<organism evidence="1 2">
    <name type="scientific">Paenibacillus chartarius</name>
    <dbReference type="NCBI Taxonomy" id="747481"/>
    <lineage>
        <taxon>Bacteria</taxon>
        <taxon>Bacillati</taxon>
        <taxon>Bacillota</taxon>
        <taxon>Bacilli</taxon>
        <taxon>Bacillales</taxon>
        <taxon>Paenibacillaceae</taxon>
        <taxon>Paenibacillus</taxon>
    </lineage>
</organism>
<protein>
    <submittedName>
        <fullName evidence="1">HesB/YadR/YfhF family protein</fullName>
    </submittedName>
</protein>
<dbReference type="EMBL" id="JBHLWN010000027">
    <property type="protein sequence ID" value="MFC0212133.1"/>
    <property type="molecule type" value="Genomic_DNA"/>
</dbReference>
<gene>
    <name evidence="1" type="ORF">ACFFK0_06630</name>
</gene>
<evidence type="ECO:0000313" key="2">
    <source>
        <dbReference type="Proteomes" id="UP001589776"/>
    </source>
</evidence>
<sequence length="98" mass="11160">MSTLKIDDAAARWLKQEMSLKDGDNVRIFVRMGGCESVKPGYSLGMMKDSPVNAALTHQIDSVTFYMEESNTWVLDGLDLHVRYNEKFDDIEFIVVQP</sequence>
<evidence type="ECO:0000313" key="1">
    <source>
        <dbReference type="EMBL" id="MFC0212133.1"/>
    </source>
</evidence>
<dbReference type="RefSeq" id="WP_377469228.1">
    <property type="nucleotide sequence ID" value="NZ_JBHLWN010000027.1"/>
</dbReference>
<accession>A0ABV6DHL2</accession>